<proteinExistence type="predicted"/>
<dbReference type="InterPro" id="IPR007527">
    <property type="entry name" value="Znf_SWIM"/>
</dbReference>
<dbReference type="Proteomes" id="UP000238956">
    <property type="component" value="Chromosome"/>
</dbReference>
<feature type="domain" description="Helicase ATP-binding" evidence="4">
    <location>
        <begin position="597"/>
        <end position="754"/>
    </location>
</feature>
<dbReference type="GO" id="GO:0008270">
    <property type="term" value="F:zinc ion binding"/>
    <property type="evidence" value="ECO:0007669"/>
    <property type="project" value="UniProtKB-KW"/>
</dbReference>
<evidence type="ECO:0000313" key="6">
    <source>
        <dbReference type="EMBL" id="AUW95982.1"/>
    </source>
</evidence>
<keyword evidence="6" id="KW-0547">Nucleotide-binding</keyword>
<evidence type="ECO:0000256" key="2">
    <source>
        <dbReference type="PROSITE-ProRule" id="PRU00325"/>
    </source>
</evidence>
<dbReference type="InterPro" id="IPR000330">
    <property type="entry name" value="SNF2_N"/>
</dbReference>
<dbReference type="GeneID" id="98392680"/>
<dbReference type="GO" id="GO:0004386">
    <property type="term" value="F:helicase activity"/>
    <property type="evidence" value="ECO:0007669"/>
    <property type="project" value="UniProtKB-KW"/>
</dbReference>
<accession>A0A2L0D2B8</accession>
<dbReference type="Pfam" id="PF00271">
    <property type="entry name" value="Helicase_C"/>
    <property type="match status" value="1"/>
</dbReference>
<organism evidence="6 7">
    <name type="scientific">Streptococcus pluranimalium</name>
    <dbReference type="NCBI Taxonomy" id="82348"/>
    <lineage>
        <taxon>Bacteria</taxon>
        <taxon>Bacillati</taxon>
        <taxon>Bacillota</taxon>
        <taxon>Bacilli</taxon>
        <taxon>Lactobacillales</taxon>
        <taxon>Streptococcaceae</taxon>
        <taxon>Streptococcus</taxon>
    </lineage>
</organism>
<evidence type="ECO:0000259" key="3">
    <source>
        <dbReference type="PROSITE" id="PS50966"/>
    </source>
</evidence>
<dbReference type="KEGG" id="splr:C0J00_01980"/>
<dbReference type="InterPro" id="IPR049730">
    <property type="entry name" value="SNF2/RAD54-like_C"/>
</dbReference>
<dbReference type="OrthoDB" id="9760715at2"/>
<dbReference type="PROSITE" id="PS50966">
    <property type="entry name" value="ZF_SWIM"/>
    <property type="match status" value="1"/>
</dbReference>
<dbReference type="PROSITE" id="PS51192">
    <property type="entry name" value="HELICASE_ATP_BIND_1"/>
    <property type="match status" value="1"/>
</dbReference>
<keyword evidence="2" id="KW-0479">Metal-binding</keyword>
<keyword evidence="1" id="KW-0378">Hydrolase</keyword>
<dbReference type="AlphaFoldDB" id="A0A2L0D2B8"/>
<keyword evidence="6" id="KW-0067">ATP-binding</keyword>
<dbReference type="Gene3D" id="3.40.50.300">
    <property type="entry name" value="P-loop containing nucleotide triphosphate hydrolases"/>
    <property type="match status" value="1"/>
</dbReference>
<keyword evidence="2" id="KW-0862">Zinc</keyword>
<dbReference type="InterPro" id="IPR013663">
    <property type="entry name" value="Helicase_SWF/SNF/SWI_bac"/>
</dbReference>
<reference evidence="6 7" key="2">
    <citation type="submission" date="2018-02" db="EMBL/GenBank/DDBJ databases">
        <title>Whole genome sequencing analysis of Streptococcus pluranimalium isolated from cattle infected mastitis in China.</title>
        <authorList>
            <person name="Zhang J.-R."/>
            <person name="Hu G.-Z."/>
        </authorList>
    </citation>
    <scope>NUCLEOTIDE SEQUENCE [LARGE SCALE GENOMIC DNA]</scope>
    <source>
        <strain evidence="6 7">TH11417</strain>
    </source>
</reference>
<dbReference type="PROSITE" id="PS51194">
    <property type="entry name" value="HELICASE_CTER"/>
    <property type="match status" value="1"/>
</dbReference>
<gene>
    <name evidence="6" type="ORF">C0J00_01980</name>
</gene>
<dbReference type="GO" id="GO:0005524">
    <property type="term" value="F:ATP binding"/>
    <property type="evidence" value="ECO:0007669"/>
    <property type="project" value="InterPro"/>
</dbReference>
<dbReference type="Pfam" id="PF00176">
    <property type="entry name" value="SNF2-rel_dom"/>
    <property type="match status" value="1"/>
</dbReference>
<dbReference type="InterPro" id="IPR014001">
    <property type="entry name" value="Helicase_ATP-bd"/>
</dbReference>
<sequence>MAKLIPGRIRNQGIAFYEAGAISIISQEETALQASVDEVVIQYSLDDEAVTCQCAFFHEKSYCEHLAAIEYFLKNDIQGQELAEELEEQSEVVEKVSERQSFGSLFLDTLQMNESSDDVFSLSAEGQQSLYSNEIWWTLRIRRLPDQRSYVIRDIKSFLNLIKKESFYQIGKHYYEPLSFGQFDDASQQLIEFLWRITPETSQQELAFLYPNHHRHLLLPSGFFEEGLSLLNQLEAFSLEVGLKTYHHIDITYLQPDHHLFEFEVEVHQKAIELRVRESSYQAYFDNQYLFTNGHFYYLDRKQQKLVSALKTLPIAEDLAKHLYFDLDDQDKLAASLLDFALLGSVAAPKTFEQREFKPLFNFDLQDENRLVLQASLQFNDLEITSKAQLKELPFAVHYKKEARLFQLLDKEGFGLDLHSEKVLSSSDDLVQFFQTSLPKFRQLGAVKLSERLETMRVVERPKVRVERQGGLLDVSFDFTELGEEDVDQALQALFDNQVYFIAQSGKMVVFDQETQKISKSLEELRAKPIQNGHVQLDSIAAFHLSETFTSSEQVIFSQEFQDLARDLRHPEAFDIPELSIQAELRDYQLRGVQWLSMLDHYGFGGILADDMGLGKTLQTIAFLTSKLSKEGRVLILAPSSLIYNWQEEFHKFAPQIDVAVSYGLKPVRDQIIAENHQVTITSYSSFRQDFEAYQAFAYDYLILDEAQVMKNAQTKIAHYLRQFDVKNVFALSGTPIENKLLEIWSIFQIVLPGLLPSQKAFLKLDANQVSRYIKPFVLRRKKEDVLPELPDLIEITYPNELAESQKAIYLAQLRQMQERISHSSDSEINRQKIEILSGITRLRQICDTPSLFMDYSGNSGKLDSLRELLLQIRENGHRALIFSQFRGMLDIAEKELETLGLSTYKITGSTPANQRQEMTRAFNAGSKDAFLISLKAGGVGLNLTGADTVVLIDLWWNPAVEMQAISRAHRIGQKENVEVYRLITRGTIEEKILEMQESKKNLVTTVLDGNETRANMSIEDIKEILGIGVGR</sequence>
<keyword evidence="2" id="KW-0863">Zinc-finger</keyword>
<dbReference type="SMART" id="SM00490">
    <property type="entry name" value="HELICc"/>
    <property type="match status" value="1"/>
</dbReference>
<dbReference type="RefSeq" id="WP_104967323.1">
    <property type="nucleotide sequence ID" value="NZ_CP025536.1"/>
</dbReference>
<dbReference type="Pfam" id="PF08455">
    <property type="entry name" value="SNF2_assoc"/>
    <property type="match status" value="1"/>
</dbReference>
<evidence type="ECO:0000313" key="7">
    <source>
        <dbReference type="Proteomes" id="UP000238956"/>
    </source>
</evidence>
<dbReference type="SUPFAM" id="SSF52540">
    <property type="entry name" value="P-loop containing nucleoside triphosphate hydrolases"/>
    <property type="match status" value="2"/>
</dbReference>
<dbReference type="Gene3D" id="3.40.50.10810">
    <property type="entry name" value="Tandem AAA-ATPase domain"/>
    <property type="match status" value="1"/>
</dbReference>
<dbReference type="CDD" id="cd18793">
    <property type="entry name" value="SF2_C_SNF"/>
    <property type="match status" value="1"/>
</dbReference>
<keyword evidence="6" id="KW-0347">Helicase</keyword>
<dbReference type="InterPro" id="IPR001650">
    <property type="entry name" value="Helicase_C-like"/>
</dbReference>
<evidence type="ECO:0000259" key="5">
    <source>
        <dbReference type="PROSITE" id="PS51194"/>
    </source>
</evidence>
<evidence type="ECO:0000256" key="1">
    <source>
        <dbReference type="ARBA" id="ARBA00022801"/>
    </source>
</evidence>
<dbReference type="SMART" id="SM00487">
    <property type="entry name" value="DEXDc"/>
    <property type="match status" value="1"/>
</dbReference>
<feature type="domain" description="SWIM-type" evidence="3">
    <location>
        <begin position="37"/>
        <end position="74"/>
    </location>
</feature>
<keyword evidence="7" id="KW-1185">Reference proteome</keyword>
<reference evidence="6 7" key="1">
    <citation type="submission" date="2017-12" db="EMBL/GenBank/DDBJ databases">
        <authorList>
            <person name="Hurst M.R.H."/>
        </authorList>
    </citation>
    <scope>NUCLEOTIDE SEQUENCE [LARGE SCALE GENOMIC DNA]</scope>
    <source>
        <strain evidence="6 7">TH11417</strain>
    </source>
</reference>
<evidence type="ECO:0000259" key="4">
    <source>
        <dbReference type="PROSITE" id="PS51192"/>
    </source>
</evidence>
<dbReference type="GO" id="GO:0016787">
    <property type="term" value="F:hydrolase activity"/>
    <property type="evidence" value="ECO:0007669"/>
    <property type="project" value="UniProtKB-KW"/>
</dbReference>
<dbReference type="PANTHER" id="PTHR10799">
    <property type="entry name" value="SNF2/RAD54 HELICASE FAMILY"/>
    <property type="match status" value="1"/>
</dbReference>
<protein>
    <submittedName>
        <fullName evidence="6">RNA helicase</fullName>
    </submittedName>
</protein>
<dbReference type="InterPro" id="IPR027417">
    <property type="entry name" value="P-loop_NTPase"/>
</dbReference>
<dbReference type="EMBL" id="CP025536">
    <property type="protein sequence ID" value="AUW95982.1"/>
    <property type="molecule type" value="Genomic_DNA"/>
</dbReference>
<name>A0A2L0D2B8_9STRE</name>
<feature type="domain" description="Helicase C-terminal" evidence="5">
    <location>
        <begin position="865"/>
        <end position="1023"/>
    </location>
</feature>
<dbReference type="InterPro" id="IPR038718">
    <property type="entry name" value="SNF2-like_sf"/>
</dbReference>